<organism evidence="1 2">
    <name type="scientific">Paenibacillus agaridevorans</name>
    <dbReference type="NCBI Taxonomy" id="171404"/>
    <lineage>
        <taxon>Bacteria</taxon>
        <taxon>Bacillati</taxon>
        <taxon>Bacillota</taxon>
        <taxon>Bacilli</taxon>
        <taxon>Bacillales</taxon>
        <taxon>Paenibacillaceae</taxon>
        <taxon>Paenibacillus</taxon>
    </lineage>
</organism>
<evidence type="ECO:0000313" key="1">
    <source>
        <dbReference type="EMBL" id="GBG08969.1"/>
    </source>
</evidence>
<comment type="caution">
    <text evidence="1">The sequence shown here is derived from an EMBL/GenBank/DDBJ whole genome shotgun (WGS) entry which is preliminary data.</text>
</comment>
<keyword evidence="2" id="KW-1185">Reference proteome</keyword>
<reference evidence="1 2" key="1">
    <citation type="submission" date="2017-08" db="EMBL/GenBank/DDBJ databases">
        <title>Substantial Increase in Enzyme Production by Combined Drug-Resistance Mutations in Paenibacillus agaridevorans.</title>
        <authorList>
            <person name="Tanaka Y."/>
            <person name="Funane K."/>
            <person name="Hosaka T."/>
            <person name="Shiwa Y."/>
            <person name="Fujita N."/>
            <person name="Miyazaki T."/>
            <person name="Yoshikawa H."/>
            <person name="Murakami K."/>
            <person name="Kasahara K."/>
            <person name="Inaoka T."/>
            <person name="Hiraga Y."/>
            <person name="Ochi K."/>
        </authorList>
    </citation>
    <scope>NUCLEOTIDE SEQUENCE [LARGE SCALE GENOMIC DNA]</scope>
    <source>
        <strain evidence="1 2">T-3040</strain>
    </source>
</reference>
<protein>
    <submittedName>
        <fullName evidence="1">Uncharacterized protein</fullName>
    </submittedName>
</protein>
<evidence type="ECO:0000313" key="2">
    <source>
        <dbReference type="Proteomes" id="UP000245202"/>
    </source>
</evidence>
<dbReference type="AlphaFoldDB" id="A0A2R5ETG3"/>
<proteinExistence type="predicted"/>
<gene>
    <name evidence="1" type="ORF">PAT3040_03586</name>
</gene>
<accession>A0A2R5ETG3</accession>
<dbReference type="Proteomes" id="UP000245202">
    <property type="component" value="Unassembled WGS sequence"/>
</dbReference>
<name>A0A2R5ETG3_9BACL</name>
<dbReference type="EMBL" id="BDQX01000182">
    <property type="protein sequence ID" value="GBG08969.1"/>
    <property type="molecule type" value="Genomic_DNA"/>
</dbReference>
<sequence>MFKFVRMIAKALHLAPLGDENPKFKDTDQLRDGPGLMWKSRFKKGLSREEEIIYSLQIKLQRERK</sequence>